<organism evidence="6 7">
    <name type="scientific">Auxenochlorella protothecoides</name>
    <name type="common">Green microalga</name>
    <name type="synonym">Chlorella protothecoides</name>
    <dbReference type="NCBI Taxonomy" id="3075"/>
    <lineage>
        <taxon>Eukaryota</taxon>
        <taxon>Viridiplantae</taxon>
        <taxon>Chlorophyta</taxon>
        <taxon>core chlorophytes</taxon>
        <taxon>Trebouxiophyceae</taxon>
        <taxon>Chlorellales</taxon>
        <taxon>Chlorellaceae</taxon>
        <taxon>Auxenochlorella</taxon>
    </lineage>
</organism>
<evidence type="ECO:0000256" key="3">
    <source>
        <dbReference type="RuleBase" id="RU369004"/>
    </source>
</evidence>
<dbReference type="Proteomes" id="UP000028924">
    <property type="component" value="Unassembled WGS sequence"/>
</dbReference>
<dbReference type="PANTHER" id="PTHR28242:SF52">
    <property type="entry name" value="PHOSPHORELAY INTERMEDIATE PROTEIN YPD1"/>
    <property type="match status" value="1"/>
</dbReference>
<evidence type="ECO:0000256" key="1">
    <source>
        <dbReference type="ARBA" id="ARBA00022864"/>
    </source>
</evidence>
<dbReference type="GO" id="GO:0009927">
    <property type="term" value="F:histidine phosphotransfer kinase activity"/>
    <property type="evidence" value="ECO:0007669"/>
    <property type="project" value="UniProtKB-UniRule"/>
</dbReference>
<comment type="domain">
    <text evidence="3">Histidine-containing phosphotransfer domain (HPt) contains an active histidine that mediates the phosphotransfer.</text>
</comment>
<dbReference type="GO" id="GO:0043424">
    <property type="term" value="F:protein histidine kinase binding"/>
    <property type="evidence" value="ECO:0007669"/>
    <property type="project" value="UniProtKB-UniRule"/>
</dbReference>
<dbReference type="InterPro" id="IPR008207">
    <property type="entry name" value="Sig_transdc_His_kin_Hpt_dom"/>
</dbReference>
<dbReference type="SUPFAM" id="SSF47226">
    <property type="entry name" value="Histidine-containing phosphotransfer domain, HPT domain"/>
    <property type="match status" value="1"/>
</dbReference>
<dbReference type="EMBL" id="KL662165">
    <property type="protein sequence ID" value="KFM28231.1"/>
    <property type="molecule type" value="Genomic_DNA"/>
</dbReference>
<keyword evidence="1 3" id="KW-0932">Cytokinin signaling pathway</keyword>
<dbReference type="OrthoDB" id="1673781at2759"/>
<dbReference type="GO" id="GO:0009736">
    <property type="term" value="P:cytokinin-activated signaling pathway"/>
    <property type="evidence" value="ECO:0007669"/>
    <property type="project" value="UniProtKB-KW"/>
</dbReference>
<evidence type="ECO:0000313" key="6">
    <source>
        <dbReference type="EMBL" id="KFM28231.1"/>
    </source>
</evidence>
<sequence length="131" mass="14237">MTEGLEEFLTRAITAGILNDQFRELLSLQDPSDPGFVRGIIDLFLNDSRKKLMSLQEAVMSHDGEAAAALAHQMKGSSASLGAPALAARFSALDRLARDGHTNDMGLCLAEVYDSFHVLQQCLREYLALGV</sequence>
<dbReference type="GO" id="GO:0005634">
    <property type="term" value="C:nucleus"/>
    <property type="evidence" value="ECO:0007669"/>
    <property type="project" value="UniProtKB-SubCell"/>
</dbReference>
<dbReference type="GeneID" id="23618389"/>
<dbReference type="InterPro" id="IPR036641">
    <property type="entry name" value="HPT_dom_sf"/>
</dbReference>
<evidence type="ECO:0000259" key="4">
    <source>
        <dbReference type="PROSITE" id="PS50894"/>
    </source>
</evidence>
<keyword evidence="3" id="KW-0902">Two-component regulatory system</keyword>
<dbReference type="EMBL" id="GDKF01004878">
    <property type="protein sequence ID" value="JAT73744.1"/>
    <property type="molecule type" value="Transcribed_RNA"/>
</dbReference>
<dbReference type="PANTHER" id="PTHR28242">
    <property type="entry name" value="PHOSPHORELAY INTERMEDIATE PROTEIN YPD1"/>
    <property type="match status" value="1"/>
</dbReference>
<gene>
    <name evidence="6" type="ORF">F751_6998</name>
    <name evidence="5" type="ORF">g.94132</name>
</gene>
<dbReference type="AlphaFoldDB" id="A0A087SR77"/>
<feature type="domain" description="HPt" evidence="4">
    <location>
        <begin position="33"/>
        <end position="126"/>
    </location>
</feature>
<feature type="modified residue" description="Phosphohistidine" evidence="2">
    <location>
        <position position="72"/>
    </location>
</feature>
<dbReference type="GO" id="GO:0005829">
    <property type="term" value="C:cytosol"/>
    <property type="evidence" value="ECO:0007669"/>
    <property type="project" value="UniProtKB-SubCell"/>
</dbReference>
<dbReference type="Gene3D" id="1.20.120.160">
    <property type="entry name" value="HPT domain"/>
    <property type="match status" value="1"/>
</dbReference>
<evidence type="ECO:0000313" key="5">
    <source>
        <dbReference type="EMBL" id="JAT73744.1"/>
    </source>
</evidence>
<dbReference type="RefSeq" id="XP_011401244.1">
    <property type="nucleotide sequence ID" value="XM_011402942.1"/>
</dbReference>
<name>A0A087SR77_AUXPR</name>
<comment type="subcellular location">
    <subcellularLocation>
        <location evidence="3">Cytoplasm</location>
        <location evidence="3">Cytosol</location>
    </subcellularLocation>
    <subcellularLocation>
        <location evidence="3">Nucleus</location>
    </subcellularLocation>
</comment>
<evidence type="ECO:0000256" key="2">
    <source>
        <dbReference type="PROSITE-ProRule" id="PRU00110"/>
    </source>
</evidence>
<dbReference type="InterPro" id="IPR045871">
    <property type="entry name" value="AHP1-5/YPD1"/>
</dbReference>
<dbReference type="Pfam" id="PF01627">
    <property type="entry name" value="Hpt"/>
    <property type="match status" value="1"/>
</dbReference>
<protein>
    <recommendedName>
        <fullName evidence="3">Histidine-containing phosphotransfer protein</fullName>
    </recommendedName>
</protein>
<dbReference type="KEGG" id="apro:F751_6998"/>
<keyword evidence="2" id="KW-0597">Phosphoprotein</keyword>
<dbReference type="PROSITE" id="PS50894">
    <property type="entry name" value="HPT"/>
    <property type="match status" value="1"/>
</dbReference>
<dbReference type="GO" id="GO:0000160">
    <property type="term" value="P:phosphorelay signal transduction system"/>
    <property type="evidence" value="ECO:0007669"/>
    <property type="project" value="UniProtKB-UniRule"/>
</dbReference>
<comment type="function">
    <text evidence="3">Functions as a two-component phosphorelay mediators between cytokinin sensor histidine kinases and response regulators (B-type ARRs). Plays an important role in propagating cytokinin signal transduction.</text>
</comment>
<proteinExistence type="predicted"/>
<reference evidence="5" key="2">
    <citation type="submission" date="2015-08" db="EMBL/GenBank/DDBJ databases">
        <authorList>
            <person name="Babu N.S."/>
            <person name="Beckwith C.J."/>
            <person name="Beseler K.G."/>
            <person name="Brison A."/>
            <person name="Carone J.V."/>
            <person name="Caskin T.P."/>
            <person name="Diamond M."/>
            <person name="Durham M.E."/>
            <person name="Foxe J.M."/>
            <person name="Go M."/>
            <person name="Henderson B.A."/>
            <person name="Jones I.B."/>
            <person name="McGettigan J.A."/>
            <person name="Micheletti S.J."/>
            <person name="Nasrallah M.E."/>
            <person name="Ortiz D."/>
            <person name="Piller C.R."/>
            <person name="Privatt S.R."/>
            <person name="Schneider S.L."/>
            <person name="Sharp S."/>
            <person name="Smith T.C."/>
            <person name="Stanton J.D."/>
            <person name="Ullery H.E."/>
            <person name="Wilson R.J."/>
            <person name="Serrano M.G."/>
            <person name="Buck G."/>
            <person name="Lee V."/>
            <person name="Wang Y."/>
            <person name="Carvalho R."/>
            <person name="Voegtly L."/>
            <person name="Shi R."/>
            <person name="Duckworth R."/>
            <person name="Johnson A."/>
            <person name="Loviza R."/>
            <person name="Walstead R."/>
            <person name="Shah Z."/>
            <person name="Kiflezghi M."/>
            <person name="Wade K."/>
            <person name="Ball S.L."/>
            <person name="Bradley K.W."/>
            <person name="Asai D.J."/>
            <person name="Bowman C.A."/>
            <person name="Russell D.A."/>
            <person name="Pope W.H."/>
            <person name="Jacobs-Sera D."/>
            <person name="Hendrix R.W."/>
            <person name="Hatfull G.F."/>
        </authorList>
    </citation>
    <scope>NUCLEOTIDE SEQUENCE</scope>
</reference>
<dbReference type="STRING" id="3075.A0A087SR77"/>
<reference evidence="6 7" key="1">
    <citation type="journal article" date="2014" name="BMC Genomics">
        <title>Oil accumulation mechanisms of the oleaginous microalga Chlorella protothecoides revealed through its genome, transcriptomes, and proteomes.</title>
        <authorList>
            <person name="Gao C."/>
            <person name="Wang Y."/>
            <person name="Shen Y."/>
            <person name="Yan D."/>
            <person name="He X."/>
            <person name="Dai J."/>
            <person name="Wu Q."/>
        </authorList>
    </citation>
    <scope>NUCLEOTIDE SEQUENCE [LARGE SCALE GENOMIC DNA]</scope>
    <source>
        <strain evidence="6 7">0710</strain>
    </source>
</reference>
<evidence type="ECO:0000313" key="7">
    <source>
        <dbReference type="Proteomes" id="UP000028924"/>
    </source>
</evidence>
<accession>A0A087SR77</accession>
<keyword evidence="7" id="KW-1185">Reference proteome</keyword>